<dbReference type="PANTHER" id="PTHR13866">
    <property type="entry name" value="SPARC OSTEONECTIN"/>
    <property type="match status" value="1"/>
</dbReference>
<accession>A0A3B3W2W2</accession>
<keyword evidence="6" id="KW-1185">Reference proteome</keyword>
<dbReference type="PROSITE" id="PS51465">
    <property type="entry name" value="KAZAL_2"/>
    <property type="match status" value="1"/>
</dbReference>
<keyword evidence="1" id="KW-0732">Signal</keyword>
<evidence type="ECO:0000313" key="5">
    <source>
        <dbReference type="Ensembl" id="ENSPLAP00000031642.1"/>
    </source>
</evidence>
<reference evidence="5" key="2">
    <citation type="submission" date="2025-09" db="UniProtKB">
        <authorList>
            <consortium name="Ensembl"/>
        </authorList>
    </citation>
    <scope>IDENTIFICATION</scope>
</reference>
<dbReference type="PANTHER" id="PTHR13866:SF14">
    <property type="entry name" value="BM-40"/>
    <property type="match status" value="1"/>
</dbReference>
<dbReference type="GO" id="GO:0005509">
    <property type="term" value="F:calcium ion binding"/>
    <property type="evidence" value="ECO:0007669"/>
    <property type="project" value="TreeGrafter"/>
</dbReference>
<dbReference type="Proteomes" id="UP000261500">
    <property type="component" value="Unplaced"/>
</dbReference>
<dbReference type="InterPro" id="IPR036058">
    <property type="entry name" value="Kazal_dom_sf"/>
</dbReference>
<dbReference type="GO" id="GO:0005615">
    <property type="term" value="C:extracellular space"/>
    <property type="evidence" value="ECO:0007669"/>
    <property type="project" value="TreeGrafter"/>
</dbReference>
<dbReference type="Gene3D" id="3.30.60.30">
    <property type="match status" value="1"/>
</dbReference>
<evidence type="ECO:0000313" key="6">
    <source>
        <dbReference type="Proteomes" id="UP000261500"/>
    </source>
</evidence>
<dbReference type="SMART" id="SM00280">
    <property type="entry name" value="KAZAL"/>
    <property type="match status" value="1"/>
</dbReference>
<reference evidence="5" key="1">
    <citation type="submission" date="2025-08" db="UniProtKB">
        <authorList>
            <consortium name="Ensembl"/>
        </authorList>
    </citation>
    <scope>IDENTIFICATION</scope>
</reference>
<dbReference type="GO" id="GO:0005518">
    <property type="term" value="F:collagen binding"/>
    <property type="evidence" value="ECO:0007669"/>
    <property type="project" value="TreeGrafter"/>
</dbReference>
<evidence type="ECO:0000256" key="3">
    <source>
        <dbReference type="ARBA" id="ARBA00023180"/>
    </source>
</evidence>
<keyword evidence="2" id="KW-1015">Disulfide bond</keyword>
<keyword evidence="3" id="KW-0325">Glycoprotein</keyword>
<evidence type="ECO:0000256" key="2">
    <source>
        <dbReference type="ARBA" id="ARBA00023157"/>
    </source>
</evidence>
<dbReference type="STRING" id="48699.ENSPLAP00000031642"/>
<dbReference type="AlphaFoldDB" id="A0A3B3W2W2"/>
<evidence type="ECO:0000256" key="1">
    <source>
        <dbReference type="ARBA" id="ARBA00022729"/>
    </source>
</evidence>
<evidence type="ECO:0000259" key="4">
    <source>
        <dbReference type="PROSITE" id="PS51465"/>
    </source>
</evidence>
<sequence length="115" mass="12255">ITIRLWLISTPLRRHLPGGKRPGALSVPAARLRLKKQDKGACSKVAGDLIFSGVPVAQGANMWLGCRPSISVTVEQVCGSDGVTYADQCQLRTIACRQDKDVTVQHSGQCTGEPG</sequence>
<dbReference type="Ensembl" id="ENSPLAT00000028597.1">
    <property type="protein sequence ID" value="ENSPLAP00000031642.1"/>
    <property type="gene ID" value="ENSPLAG00000023761.1"/>
</dbReference>
<protein>
    <recommendedName>
        <fullName evidence="4">Kazal-like domain-containing protein</fullName>
    </recommendedName>
</protein>
<dbReference type="CDD" id="cd00104">
    <property type="entry name" value="KAZAL_FS"/>
    <property type="match status" value="1"/>
</dbReference>
<dbReference type="GO" id="GO:0050840">
    <property type="term" value="F:extracellular matrix binding"/>
    <property type="evidence" value="ECO:0007669"/>
    <property type="project" value="TreeGrafter"/>
</dbReference>
<dbReference type="InterPro" id="IPR002350">
    <property type="entry name" value="Kazal_dom"/>
</dbReference>
<dbReference type="GeneTree" id="ENSGT01040000244599"/>
<feature type="domain" description="Kazal-like" evidence="4">
    <location>
        <begin position="60"/>
        <end position="112"/>
    </location>
</feature>
<dbReference type="SUPFAM" id="SSF100895">
    <property type="entry name" value="Kazal-type serine protease inhibitors"/>
    <property type="match status" value="1"/>
</dbReference>
<organism evidence="5 6">
    <name type="scientific">Poecilia latipinna</name>
    <name type="common">sailfin molly</name>
    <dbReference type="NCBI Taxonomy" id="48699"/>
    <lineage>
        <taxon>Eukaryota</taxon>
        <taxon>Metazoa</taxon>
        <taxon>Chordata</taxon>
        <taxon>Craniata</taxon>
        <taxon>Vertebrata</taxon>
        <taxon>Euteleostomi</taxon>
        <taxon>Actinopterygii</taxon>
        <taxon>Neopterygii</taxon>
        <taxon>Teleostei</taxon>
        <taxon>Neoteleostei</taxon>
        <taxon>Acanthomorphata</taxon>
        <taxon>Ovalentaria</taxon>
        <taxon>Atherinomorphae</taxon>
        <taxon>Cyprinodontiformes</taxon>
        <taxon>Poeciliidae</taxon>
        <taxon>Poeciliinae</taxon>
        <taxon>Poecilia</taxon>
    </lineage>
</organism>
<proteinExistence type="predicted"/>
<name>A0A3B3W2W2_9TELE</name>
<dbReference type="Pfam" id="PF07648">
    <property type="entry name" value="Kazal_2"/>
    <property type="match status" value="1"/>
</dbReference>